<keyword evidence="3" id="KW-1185">Reference proteome</keyword>
<sequence>MNHMVNFALAHPIGPKTCRQLGIEEAEHPVGASLTMQYGQAMRLVSAGYVAGADPQDPASVQKALKPVKAKPAGSASA</sequence>
<evidence type="ECO:0000313" key="2">
    <source>
        <dbReference type="EMBL" id="SDH68833.1"/>
    </source>
</evidence>
<feature type="region of interest" description="Disordered" evidence="1">
    <location>
        <begin position="55"/>
        <end position="78"/>
    </location>
</feature>
<dbReference type="OrthoDB" id="4217976at2"/>
<evidence type="ECO:0000313" key="3">
    <source>
        <dbReference type="Proteomes" id="UP000198923"/>
    </source>
</evidence>
<reference evidence="2 3" key="1">
    <citation type="submission" date="2016-10" db="EMBL/GenBank/DDBJ databases">
        <authorList>
            <person name="de Groot N.N."/>
        </authorList>
    </citation>
    <scope>NUCLEOTIDE SEQUENCE [LARGE SCALE GENOMIC DNA]</scope>
    <source>
        <strain evidence="2 3">CPCC 201354</strain>
    </source>
</reference>
<name>A0A1G8EFZ6_9ACTN</name>
<dbReference type="RefSeq" id="WP_093172247.1">
    <property type="nucleotide sequence ID" value="NZ_FNCN01000020.1"/>
</dbReference>
<evidence type="ECO:0000256" key="1">
    <source>
        <dbReference type="SAM" id="MobiDB-lite"/>
    </source>
</evidence>
<dbReference type="EMBL" id="FNCN01000020">
    <property type="protein sequence ID" value="SDH68833.1"/>
    <property type="molecule type" value="Genomic_DNA"/>
</dbReference>
<gene>
    <name evidence="2" type="ORF">SAMN05421505_12085</name>
</gene>
<protein>
    <submittedName>
        <fullName evidence="2">Uncharacterized protein</fullName>
    </submittedName>
</protein>
<proteinExistence type="predicted"/>
<accession>A0A1G8EFZ6</accession>
<dbReference type="Proteomes" id="UP000198923">
    <property type="component" value="Unassembled WGS sequence"/>
</dbReference>
<dbReference type="STRING" id="504805.SAMN05421505_12085"/>
<dbReference type="AlphaFoldDB" id="A0A1G8EFZ6"/>
<organism evidence="2 3">
    <name type="scientific">Sinosporangium album</name>
    <dbReference type="NCBI Taxonomy" id="504805"/>
    <lineage>
        <taxon>Bacteria</taxon>
        <taxon>Bacillati</taxon>
        <taxon>Actinomycetota</taxon>
        <taxon>Actinomycetes</taxon>
        <taxon>Streptosporangiales</taxon>
        <taxon>Streptosporangiaceae</taxon>
        <taxon>Sinosporangium</taxon>
    </lineage>
</organism>